<sequence length="179" mass="19686">MRGGERLQSGSAWEGGSRPDGGISKIGDACRSCLEQAIRKFETNHGRILTACEELEGLADGLPALPTNGSHLRLARRMGALLRDVHAEEEREILPVFASALGEEAVRDSVATLTEEHRTDEAFADEVCEVLMEWIAGERHHDAATLGYMLRGLFDNLRRHTARERDQLIGPACRRLASG</sequence>
<dbReference type="Proteomes" id="UP000198615">
    <property type="component" value="Unassembled WGS sequence"/>
</dbReference>
<proteinExistence type="predicted"/>
<feature type="region of interest" description="Disordered" evidence="1">
    <location>
        <begin position="1"/>
        <end position="20"/>
    </location>
</feature>
<organism evidence="3 4">
    <name type="scientific">Thalassobaculum litoreum DSM 18839</name>
    <dbReference type="NCBI Taxonomy" id="1123362"/>
    <lineage>
        <taxon>Bacteria</taxon>
        <taxon>Pseudomonadati</taxon>
        <taxon>Pseudomonadota</taxon>
        <taxon>Alphaproteobacteria</taxon>
        <taxon>Rhodospirillales</taxon>
        <taxon>Thalassobaculaceae</taxon>
        <taxon>Thalassobaculum</taxon>
    </lineage>
</organism>
<dbReference type="RefSeq" id="WP_051244196.1">
    <property type="nucleotide sequence ID" value="NZ_FNBW01000008.1"/>
</dbReference>
<evidence type="ECO:0000259" key="2">
    <source>
        <dbReference type="Pfam" id="PF01814"/>
    </source>
</evidence>
<dbReference type="OrthoDB" id="8282715at2"/>
<evidence type="ECO:0000256" key="1">
    <source>
        <dbReference type="SAM" id="MobiDB-lite"/>
    </source>
</evidence>
<dbReference type="Pfam" id="PF01814">
    <property type="entry name" value="Hemerythrin"/>
    <property type="match status" value="1"/>
</dbReference>
<comment type="caution">
    <text evidence="3">The sequence shown here is derived from an EMBL/GenBank/DDBJ whole genome shotgun (WGS) entry which is preliminary data.</text>
</comment>
<keyword evidence="4" id="KW-1185">Reference proteome</keyword>
<dbReference type="Gene3D" id="1.20.120.520">
    <property type="entry name" value="nmb1532 protein domain like"/>
    <property type="match status" value="1"/>
</dbReference>
<gene>
    <name evidence="3" type="ORF">SAMN05660686_02876</name>
</gene>
<evidence type="ECO:0000313" key="3">
    <source>
        <dbReference type="EMBL" id="SDF95179.1"/>
    </source>
</evidence>
<reference evidence="3 4" key="1">
    <citation type="submission" date="2016-10" db="EMBL/GenBank/DDBJ databases">
        <authorList>
            <person name="Varghese N."/>
            <person name="Submissions S."/>
        </authorList>
    </citation>
    <scope>NUCLEOTIDE SEQUENCE [LARGE SCALE GENOMIC DNA]</scope>
    <source>
        <strain evidence="3 4">DSM 18839</strain>
    </source>
</reference>
<dbReference type="AlphaFoldDB" id="A0A8G2BIU6"/>
<feature type="domain" description="Hemerythrin-like" evidence="2">
    <location>
        <begin position="38"/>
        <end position="168"/>
    </location>
</feature>
<name>A0A8G2BIU6_9PROT</name>
<accession>A0A8G2BIU6</accession>
<dbReference type="EMBL" id="FNBW01000008">
    <property type="protein sequence ID" value="SDF95179.1"/>
    <property type="molecule type" value="Genomic_DNA"/>
</dbReference>
<dbReference type="InterPro" id="IPR012312">
    <property type="entry name" value="Hemerythrin-like"/>
</dbReference>
<evidence type="ECO:0000313" key="4">
    <source>
        <dbReference type="Proteomes" id="UP000198615"/>
    </source>
</evidence>
<protein>
    <submittedName>
        <fullName evidence="3">Hemerythrin HHE cation binding domain-containing protein</fullName>
    </submittedName>
</protein>